<evidence type="ECO:0000313" key="8">
    <source>
        <dbReference type="EMBL" id="MBJ6724273.1"/>
    </source>
</evidence>
<name>A0A8J7J130_9BACT</name>
<evidence type="ECO:0000256" key="2">
    <source>
        <dbReference type="ARBA" id="ARBA00007430"/>
    </source>
</evidence>
<feature type="transmembrane region" description="Helical" evidence="7">
    <location>
        <begin position="444"/>
        <end position="465"/>
    </location>
</feature>
<evidence type="ECO:0000313" key="9">
    <source>
        <dbReference type="Proteomes" id="UP000636888"/>
    </source>
</evidence>
<comment type="caution">
    <text evidence="8">The sequence shown here is derived from an EMBL/GenBank/DDBJ whole genome shotgun (WGS) entry which is preliminary data.</text>
</comment>
<accession>A0A8J7J130</accession>
<feature type="transmembrane region" description="Helical" evidence="7">
    <location>
        <begin position="112"/>
        <end position="132"/>
    </location>
</feature>
<sequence length="498" mass="53348">MDLRQKTISGVKWSSLLSLGAAGLQFATMIALARLLTPAEYGLVGMTTMVVGFAVTFADFGVSNAVIHRQEVSGEELSSLFWLNVLVGGVLFALVSGVNSLITAFFREPLLAGPLFLSGFVFVLAPWGQLSQTLLQKELRFRRLAVIQLLGAAVNAVLSVSLAFCGKGAYSIIIGQLAATAVQSILFYFGTRGTWRLQWFCSPSRVGSFLSFGLYQMGERMMNFLNSNFDYMLIGSLLGAKELGYYTLAYNLVLKPSQVINPILTRVAFPVLARVQHESSRLRHGYLKMLRYVASLNAPVMAGLAATVPLAFPLLGTQWLPAVPLVQILCVVGLLRAICNPVGALLMAKGRADLGFRWNASLMVTQIPGLYLGARWGGSVGVAVAFAVLMVCYAAAMYPALIVQLLGPCRREYVASIVPSLWQSALMGLGVFLVGYALPPFSNALVLGVQVALGVVVYLALVYLVDRAMLDELRGILRGGGKTLAGAASGAEGDCTLP</sequence>
<proteinExistence type="inferred from homology"/>
<feature type="transmembrane region" description="Helical" evidence="7">
    <location>
        <begin position="289"/>
        <end position="312"/>
    </location>
</feature>
<evidence type="ECO:0000256" key="6">
    <source>
        <dbReference type="ARBA" id="ARBA00023136"/>
    </source>
</evidence>
<feature type="transmembrane region" description="Helical" evidence="7">
    <location>
        <begin position="380"/>
        <end position="401"/>
    </location>
</feature>
<evidence type="ECO:0000256" key="1">
    <source>
        <dbReference type="ARBA" id="ARBA00004651"/>
    </source>
</evidence>
<protein>
    <submittedName>
        <fullName evidence="8">MOP flippase family protein</fullName>
    </submittedName>
</protein>
<dbReference type="AlphaFoldDB" id="A0A8J7J130"/>
<evidence type="ECO:0000256" key="5">
    <source>
        <dbReference type="ARBA" id="ARBA00022989"/>
    </source>
</evidence>
<feature type="transmembrane region" description="Helical" evidence="7">
    <location>
        <begin position="144"/>
        <end position="164"/>
    </location>
</feature>
<keyword evidence="3" id="KW-1003">Cell membrane</keyword>
<feature type="transmembrane region" description="Helical" evidence="7">
    <location>
        <begin position="79"/>
        <end position="106"/>
    </location>
</feature>
<reference evidence="8" key="1">
    <citation type="submission" date="2020-12" db="EMBL/GenBank/DDBJ databases">
        <title>Geomonas sp. Red875, isolated from river sediment.</title>
        <authorList>
            <person name="Xu Z."/>
            <person name="Zhang Z."/>
            <person name="Masuda Y."/>
            <person name="Itoh H."/>
            <person name="Senoo K."/>
        </authorList>
    </citation>
    <scope>NUCLEOTIDE SEQUENCE</scope>
    <source>
        <strain evidence="8">Red875</strain>
    </source>
</reference>
<dbReference type="PANTHER" id="PTHR30250:SF10">
    <property type="entry name" value="LIPOPOLYSACCHARIDE BIOSYNTHESIS PROTEIN WZXC"/>
    <property type="match status" value="1"/>
</dbReference>
<dbReference type="RefSeq" id="WP_199383109.1">
    <property type="nucleotide sequence ID" value="NZ_JAEMHM010000004.1"/>
</dbReference>
<feature type="transmembrane region" description="Helical" evidence="7">
    <location>
        <begin position="413"/>
        <end position="438"/>
    </location>
</feature>
<dbReference type="PANTHER" id="PTHR30250">
    <property type="entry name" value="PST FAMILY PREDICTED COLANIC ACID TRANSPORTER"/>
    <property type="match status" value="1"/>
</dbReference>
<evidence type="ECO:0000256" key="4">
    <source>
        <dbReference type="ARBA" id="ARBA00022692"/>
    </source>
</evidence>
<feature type="transmembrane region" description="Helical" evidence="7">
    <location>
        <begin position="43"/>
        <end position="67"/>
    </location>
</feature>
<feature type="transmembrane region" description="Helical" evidence="7">
    <location>
        <begin position="170"/>
        <end position="189"/>
    </location>
</feature>
<keyword evidence="4 7" id="KW-0812">Transmembrane</keyword>
<dbReference type="CDD" id="cd13127">
    <property type="entry name" value="MATE_tuaB_like"/>
    <property type="match status" value="1"/>
</dbReference>
<feature type="transmembrane region" description="Helical" evidence="7">
    <location>
        <begin position="354"/>
        <end position="374"/>
    </location>
</feature>
<comment type="similarity">
    <text evidence="2">Belongs to the polysaccharide synthase family.</text>
</comment>
<dbReference type="GO" id="GO:0005886">
    <property type="term" value="C:plasma membrane"/>
    <property type="evidence" value="ECO:0007669"/>
    <property type="project" value="UniProtKB-SubCell"/>
</dbReference>
<keyword evidence="6 7" id="KW-0472">Membrane</keyword>
<comment type="subcellular location">
    <subcellularLocation>
        <location evidence="1">Cell membrane</location>
        <topology evidence="1">Multi-pass membrane protein</topology>
    </subcellularLocation>
</comment>
<keyword evidence="9" id="KW-1185">Reference proteome</keyword>
<evidence type="ECO:0000256" key="3">
    <source>
        <dbReference type="ARBA" id="ARBA00022475"/>
    </source>
</evidence>
<organism evidence="8 9">
    <name type="scientific">Geomesophilobacter sediminis</name>
    <dbReference type="NCBI Taxonomy" id="2798584"/>
    <lineage>
        <taxon>Bacteria</taxon>
        <taxon>Pseudomonadati</taxon>
        <taxon>Thermodesulfobacteriota</taxon>
        <taxon>Desulfuromonadia</taxon>
        <taxon>Geobacterales</taxon>
        <taxon>Geobacteraceae</taxon>
        <taxon>Geomesophilobacter</taxon>
    </lineage>
</organism>
<keyword evidence="5 7" id="KW-1133">Transmembrane helix</keyword>
<feature type="transmembrane region" description="Helical" evidence="7">
    <location>
        <begin position="16"/>
        <end position="37"/>
    </location>
</feature>
<gene>
    <name evidence="8" type="ORF">JFN93_06110</name>
</gene>
<dbReference type="EMBL" id="JAEMHM010000004">
    <property type="protein sequence ID" value="MBJ6724273.1"/>
    <property type="molecule type" value="Genomic_DNA"/>
</dbReference>
<feature type="transmembrane region" description="Helical" evidence="7">
    <location>
        <begin position="324"/>
        <end position="347"/>
    </location>
</feature>
<dbReference type="Proteomes" id="UP000636888">
    <property type="component" value="Unassembled WGS sequence"/>
</dbReference>
<dbReference type="NCBIfam" id="NF007773">
    <property type="entry name" value="PRK10459.1"/>
    <property type="match status" value="1"/>
</dbReference>
<dbReference type="InterPro" id="IPR050833">
    <property type="entry name" value="Poly_Biosynth_Transport"/>
</dbReference>
<evidence type="ECO:0000256" key="7">
    <source>
        <dbReference type="SAM" id="Phobius"/>
    </source>
</evidence>
<dbReference type="Pfam" id="PF13440">
    <property type="entry name" value="Polysacc_synt_3"/>
    <property type="match status" value="1"/>
</dbReference>